<dbReference type="GO" id="GO:0046872">
    <property type="term" value="F:metal ion binding"/>
    <property type="evidence" value="ECO:0007669"/>
    <property type="project" value="UniProtKB-KW"/>
</dbReference>
<comment type="similarity">
    <text evidence="1">Belongs to the UPF0758 family.</text>
</comment>
<gene>
    <name evidence="8" type="ORF">SAMN02745243_03139</name>
</gene>
<dbReference type="InterPro" id="IPR001405">
    <property type="entry name" value="UPF0758"/>
</dbReference>
<dbReference type="Pfam" id="PF04002">
    <property type="entry name" value="RadC"/>
    <property type="match status" value="1"/>
</dbReference>
<name>A0A1M6T5Q6_9FIRM</name>
<dbReference type="PROSITE" id="PS01302">
    <property type="entry name" value="UPF0758"/>
    <property type="match status" value="1"/>
</dbReference>
<sequence>MNIRKYVLEFNEERLPAMVCENSYDYEEATMLNSPAVIAEMLETCFRLKQKVEEHIVVIGVNKRLQPVAIFEVSHGGSSHCQISPKELFTRALMCGASGIIIAHNHPSGNTLPSSSDVNTAKRIKLASEIIGIDLIDFLIVGNDTYSFQEREELR</sequence>
<protein>
    <submittedName>
        <fullName evidence="8">DNA repair protein RadC</fullName>
    </submittedName>
</protein>
<keyword evidence="9" id="KW-1185">Reference proteome</keyword>
<dbReference type="InterPro" id="IPR020891">
    <property type="entry name" value="UPF0758_CS"/>
</dbReference>
<reference evidence="8 9" key="1">
    <citation type="submission" date="2016-11" db="EMBL/GenBank/DDBJ databases">
        <authorList>
            <person name="Jaros S."/>
            <person name="Januszkiewicz K."/>
            <person name="Wedrychowicz H."/>
        </authorList>
    </citation>
    <scope>NUCLEOTIDE SEQUENCE [LARGE SCALE GENOMIC DNA]</scope>
    <source>
        <strain evidence="8 9">DSM 15480</strain>
    </source>
</reference>
<evidence type="ECO:0000256" key="1">
    <source>
        <dbReference type="ARBA" id="ARBA00010243"/>
    </source>
</evidence>
<dbReference type="OrthoDB" id="9804482at2"/>
<proteinExistence type="inferred from homology"/>
<evidence type="ECO:0000256" key="5">
    <source>
        <dbReference type="ARBA" id="ARBA00022833"/>
    </source>
</evidence>
<evidence type="ECO:0000313" key="9">
    <source>
        <dbReference type="Proteomes" id="UP000184301"/>
    </source>
</evidence>
<accession>A0A1M6T5Q6</accession>
<dbReference type="PROSITE" id="PS50249">
    <property type="entry name" value="MPN"/>
    <property type="match status" value="1"/>
</dbReference>
<evidence type="ECO:0000256" key="6">
    <source>
        <dbReference type="ARBA" id="ARBA00023049"/>
    </source>
</evidence>
<dbReference type="STRING" id="1121950.SAMN02745243_03139"/>
<evidence type="ECO:0000256" key="4">
    <source>
        <dbReference type="ARBA" id="ARBA00022801"/>
    </source>
</evidence>
<dbReference type="PANTHER" id="PTHR30471">
    <property type="entry name" value="DNA REPAIR PROTEIN RADC"/>
    <property type="match status" value="1"/>
</dbReference>
<dbReference type="GO" id="GO:0006508">
    <property type="term" value="P:proteolysis"/>
    <property type="evidence" value="ECO:0007669"/>
    <property type="project" value="UniProtKB-KW"/>
</dbReference>
<dbReference type="Gene3D" id="3.40.140.10">
    <property type="entry name" value="Cytidine Deaminase, domain 2"/>
    <property type="match status" value="1"/>
</dbReference>
<dbReference type="AlphaFoldDB" id="A0A1M6T5Q6"/>
<dbReference type="GO" id="GO:0008237">
    <property type="term" value="F:metallopeptidase activity"/>
    <property type="evidence" value="ECO:0007669"/>
    <property type="project" value="UniProtKB-KW"/>
</dbReference>
<keyword evidence="4" id="KW-0378">Hydrolase</keyword>
<dbReference type="Proteomes" id="UP000184301">
    <property type="component" value="Unassembled WGS sequence"/>
</dbReference>
<evidence type="ECO:0000256" key="3">
    <source>
        <dbReference type="ARBA" id="ARBA00022723"/>
    </source>
</evidence>
<keyword evidence="6" id="KW-0482">Metalloprotease</keyword>
<keyword evidence="5" id="KW-0862">Zinc</keyword>
<keyword evidence="3" id="KW-0479">Metal-binding</keyword>
<dbReference type="EMBL" id="FQZY01000055">
    <property type="protein sequence ID" value="SHK52311.1"/>
    <property type="molecule type" value="Genomic_DNA"/>
</dbReference>
<dbReference type="CDD" id="cd08071">
    <property type="entry name" value="MPN_DUF2466"/>
    <property type="match status" value="1"/>
</dbReference>
<keyword evidence="2" id="KW-0645">Protease</keyword>
<evidence type="ECO:0000256" key="2">
    <source>
        <dbReference type="ARBA" id="ARBA00022670"/>
    </source>
</evidence>
<dbReference type="PANTHER" id="PTHR30471:SF3">
    <property type="entry name" value="UPF0758 PROTEIN YEES-RELATED"/>
    <property type="match status" value="1"/>
</dbReference>
<organism evidence="8 9">
    <name type="scientific">Hespellia stercorisuis DSM 15480</name>
    <dbReference type="NCBI Taxonomy" id="1121950"/>
    <lineage>
        <taxon>Bacteria</taxon>
        <taxon>Bacillati</taxon>
        <taxon>Bacillota</taxon>
        <taxon>Clostridia</taxon>
        <taxon>Lachnospirales</taxon>
        <taxon>Lachnospiraceae</taxon>
        <taxon>Hespellia</taxon>
    </lineage>
</organism>
<evidence type="ECO:0000313" key="8">
    <source>
        <dbReference type="EMBL" id="SHK52311.1"/>
    </source>
</evidence>
<dbReference type="SUPFAM" id="SSF102712">
    <property type="entry name" value="JAB1/MPN domain"/>
    <property type="match status" value="1"/>
</dbReference>
<dbReference type="RefSeq" id="WP_084534079.1">
    <property type="nucleotide sequence ID" value="NZ_FQZY01000055.1"/>
</dbReference>
<dbReference type="InterPro" id="IPR025657">
    <property type="entry name" value="RadC_JAB"/>
</dbReference>
<feature type="domain" description="MPN" evidence="7">
    <location>
        <begin position="31"/>
        <end position="154"/>
    </location>
</feature>
<evidence type="ECO:0000259" key="7">
    <source>
        <dbReference type="PROSITE" id="PS50249"/>
    </source>
</evidence>
<dbReference type="InterPro" id="IPR037518">
    <property type="entry name" value="MPN"/>
</dbReference>